<reference evidence="4 5" key="1">
    <citation type="submission" date="2023-08" db="EMBL/GenBank/DDBJ databases">
        <title>Black Yeasts Isolated from many extreme environments.</title>
        <authorList>
            <person name="Coleine C."/>
            <person name="Stajich J.E."/>
            <person name="Selbmann L."/>
        </authorList>
    </citation>
    <scope>NUCLEOTIDE SEQUENCE [LARGE SCALE GENOMIC DNA]</scope>
    <source>
        <strain evidence="4 5">CCFEE 6328</strain>
    </source>
</reference>
<dbReference type="SMART" id="SM00343">
    <property type="entry name" value="ZnF_C2HC"/>
    <property type="match status" value="1"/>
</dbReference>
<keyword evidence="5" id="KW-1185">Reference proteome</keyword>
<dbReference type="EMBL" id="JAVRRF010000124">
    <property type="protein sequence ID" value="KAK5047394.1"/>
    <property type="molecule type" value="Genomic_DNA"/>
</dbReference>
<name>A0ABR0ITX4_9EURO</name>
<feature type="compositionally biased region" description="Basic and acidic residues" evidence="2">
    <location>
        <begin position="25"/>
        <end position="35"/>
    </location>
</feature>
<accession>A0ABR0ITX4</accession>
<dbReference type="PROSITE" id="PS50158">
    <property type="entry name" value="ZF_CCHC"/>
    <property type="match status" value="1"/>
</dbReference>
<keyword evidence="1" id="KW-0863">Zinc-finger</keyword>
<dbReference type="Gene3D" id="4.10.60.10">
    <property type="entry name" value="Zinc finger, CCHC-type"/>
    <property type="match status" value="1"/>
</dbReference>
<dbReference type="Pfam" id="PF00098">
    <property type="entry name" value="zf-CCHC"/>
    <property type="match status" value="1"/>
</dbReference>
<organism evidence="4 5">
    <name type="scientific">Exophiala sideris</name>
    <dbReference type="NCBI Taxonomy" id="1016849"/>
    <lineage>
        <taxon>Eukaryota</taxon>
        <taxon>Fungi</taxon>
        <taxon>Dikarya</taxon>
        <taxon>Ascomycota</taxon>
        <taxon>Pezizomycotina</taxon>
        <taxon>Eurotiomycetes</taxon>
        <taxon>Chaetothyriomycetidae</taxon>
        <taxon>Chaetothyriales</taxon>
        <taxon>Herpotrichiellaceae</taxon>
        <taxon>Exophiala</taxon>
    </lineage>
</organism>
<dbReference type="SUPFAM" id="SSF57756">
    <property type="entry name" value="Retrovirus zinc finger-like domains"/>
    <property type="match status" value="1"/>
</dbReference>
<dbReference type="InterPro" id="IPR001878">
    <property type="entry name" value="Znf_CCHC"/>
</dbReference>
<feature type="compositionally biased region" description="Basic and acidic residues" evidence="2">
    <location>
        <begin position="69"/>
        <end position="90"/>
    </location>
</feature>
<evidence type="ECO:0000313" key="5">
    <source>
        <dbReference type="Proteomes" id="UP001345691"/>
    </source>
</evidence>
<evidence type="ECO:0000259" key="3">
    <source>
        <dbReference type="PROSITE" id="PS50158"/>
    </source>
</evidence>
<protein>
    <recommendedName>
        <fullName evidence="3">CCHC-type domain-containing protein</fullName>
    </recommendedName>
</protein>
<evidence type="ECO:0000313" key="4">
    <source>
        <dbReference type="EMBL" id="KAK5047394.1"/>
    </source>
</evidence>
<feature type="compositionally biased region" description="Basic and acidic residues" evidence="2">
    <location>
        <begin position="1"/>
        <end position="10"/>
    </location>
</feature>
<feature type="compositionally biased region" description="Basic and acidic residues" evidence="2">
    <location>
        <begin position="97"/>
        <end position="107"/>
    </location>
</feature>
<keyword evidence="1" id="KW-0479">Metal-binding</keyword>
<sequence length="630" mass="73298">MDLDNMEHSRSSRPRGKFQRQGPSPRERERRKKENLCYSCGKSGHRARECGTRPQGLHMMDNTAGIGETKADTPMKEELGRRVQDNERTQKASSAEKAQKESRKAQGERALPPPPGKRGEEVTETAWTCHLGSSDDEEAGVYEKIRNEPGAWAYCFDDLCPIHGPFKEQSGWFPHGSKTKAKTNKFRNARREILAVMEQEETPHWEKYRVIMQGNYVTVISTPYWSKVPCDGYCTEPGPGLCGGTHRKFSPYADSQEKEELVPLTRCAAMKCDQRRTHTHDVVGEDRYDFPFALSDETDSDSEYEEALLDRTNLREVGNVLKRGGTLAFIQTKYWKKEQCQHQGQCAQKHLLHNPKGEPQEKDKNIVLWRCYDCDERSPAHCHQVVDKEQFVFPFKDESTLTKEDLIEEIAVRYQVQETSDHGVIVKTHFWEKDEWQGRTIHKFSPRTKIQPEYRLIGMPRCRSQLCEDKENTHTHWVKGVGTHYFTTADTFSNDEEEESETAQELMVMEETQQDSDPIKFVVTRATRQSQVIVTRYWRMVMCGRQYCFQNRQHSHIMYDPDINPKEYVRTVEIQLCQDFSCEYKPEIHAHREDNNEKVEIEIPIEVARMVYGVDHPKMHDMTKNETEEA</sequence>
<evidence type="ECO:0000256" key="1">
    <source>
        <dbReference type="PROSITE-ProRule" id="PRU00047"/>
    </source>
</evidence>
<feature type="region of interest" description="Disordered" evidence="2">
    <location>
        <begin position="1"/>
        <end position="123"/>
    </location>
</feature>
<feature type="domain" description="CCHC-type" evidence="3">
    <location>
        <begin position="37"/>
        <end position="50"/>
    </location>
</feature>
<evidence type="ECO:0000256" key="2">
    <source>
        <dbReference type="SAM" id="MobiDB-lite"/>
    </source>
</evidence>
<proteinExistence type="predicted"/>
<gene>
    <name evidence="4" type="ORF">LTR69_011525</name>
</gene>
<dbReference type="InterPro" id="IPR036875">
    <property type="entry name" value="Znf_CCHC_sf"/>
</dbReference>
<dbReference type="Proteomes" id="UP001345691">
    <property type="component" value="Unassembled WGS sequence"/>
</dbReference>
<comment type="caution">
    <text evidence="4">The sequence shown here is derived from an EMBL/GenBank/DDBJ whole genome shotgun (WGS) entry which is preliminary data.</text>
</comment>
<keyword evidence="1" id="KW-0862">Zinc</keyword>